<protein>
    <submittedName>
        <fullName evidence="4">Peptidylprolyl isomerase</fullName>
    </submittedName>
</protein>
<keyword evidence="1" id="KW-0697">Rotamase</keyword>
<feature type="domain" description="PpiC" evidence="3">
    <location>
        <begin position="121"/>
        <end position="224"/>
    </location>
</feature>
<dbReference type="Proteomes" id="UP000808337">
    <property type="component" value="Unassembled WGS sequence"/>
</dbReference>
<proteinExistence type="predicted"/>
<evidence type="ECO:0000256" key="2">
    <source>
        <dbReference type="SAM" id="SignalP"/>
    </source>
</evidence>
<dbReference type="PROSITE" id="PS50198">
    <property type="entry name" value="PPIC_PPIASE_2"/>
    <property type="match status" value="2"/>
</dbReference>
<dbReference type="AlphaFoldDB" id="A0A9D7SXQ1"/>
<organism evidence="4 5">
    <name type="scientific">Candidatus Opimibacter skivensis</name>
    <dbReference type="NCBI Taxonomy" id="2982028"/>
    <lineage>
        <taxon>Bacteria</taxon>
        <taxon>Pseudomonadati</taxon>
        <taxon>Bacteroidota</taxon>
        <taxon>Saprospiria</taxon>
        <taxon>Saprospirales</taxon>
        <taxon>Saprospiraceae</taxon>
        <taxon>Candidatus Opimibacter</taxon>
    </lineage>
</organism>
<dbReference type="PROSITE" id="PS01096">
    <property type="entry name" value="PPIC_PPIASE_1"/>
    <property type="match status" value="1"/>
</dbReference>
<accession>A0A9D7SXQ1</accession>
<evidence type="ECO:0000259" key="3">
    <source>
        <dbReference type="PROSITE" id="PS50198"/>
    </source>
</evidence>
<feature type="domain" description="PpiC" evidence="3">
    <location>
        <begin position="229"/>
        <end position="330"/>
    </location>
</feature>
<evidence type="ECO:0000313" key="4">
    <source>
        <dbReference type="EMBL" id="MBK9985022.1"/>
    </source>
</evidence>
<dbReference type="EMBL" id="JADKGY010000032">
    <property type="protein sequence ID" value="MBK9985022.1"/>
    <property type="molecule type" value="Genomic_DNA"/>
</dbReference>
<dbReference type="InterPro" id="IPR050245">
    <property type="entry name" value="PrsA_foldase"/>
</dbReference>
<dbReference type="Pfam" id="PF00639">
    <property type="entry name" value="Rotamase"/>
    <property type="match status" value="2"/>
</dbReference>
<keyword evidence="2" id="KW-0732">Signal</keyword>
<dbReference type="InterPro" id="IPR046357">
    <property type="entry name" value="PPIase_dom_sf"/>
</dbReference>
<dbReference type="SUPFAM" id="SSF54534">
    <property type="entry name" value="FKBP-like"/>
    <property type="match status" value="2"/>
</dbReference>
<reference evidence="4 5" key="1">
    <citation type="submission" date="2020-10" db="EMBL/GenBank/DDBJ databases">
        <title>Connecting structure to function with the recovery of over 1000 high-quality activated sludge metagenome-assembled genomes encoding full-length rRNA genes using long-read sequencing.</title>
        <authorList>
            <person name="Singleton C.M."/>
            <person name="Petriglieri F."/>
            <person name="Kristensen J.M."/>
            <person name="Kirkegaard R.H."/>
            <person name="Michaelsen T.Y."/>
            <person name="Andersen M.H."/>
            <person name="Karst S.M."/>
            <person name="Dueholm M.S."/>
            <person name="Nielsen P.H."/>
            <person name="Albertsen M."/>
        </authorList>
    </citation>
    <scope>NUCLEOTIDE SEQUENCE [LARGE SCALE GENOMIC DNA]</scope>
    <source>
        <strain evidence="4">Ribe_18-Q3-R11-54_MAXAC.273</strain>
    </source>
</reference>
<feature type="signal peptide" evidence="2">
    <location>
        <begin position="1"/>
        <end position="20"/>
    </location>
</feature>
<gene>
    <name evidence="4" type="ORF">IPP15_22120</name>
</gene>
<keyword evidence="1 4" id="KW-0413">Isomerase</keyword>
<dbReference type="PANTHER" id="PTHR47245">
    <property type="entry name" value="PEPTIDYLPROLYL ISOMERASE"/>
    <property type="match status" value="1"/>
</dbReference>
<dbReference type="InterPro" id="IPR023058">
    <property type="entry name" value="PPIase_PpiC_CS"/>
</dbReference>
<feature type="chain" id="PRO_5038912629" evidence="2">
    <location>
        <begin position="21"/>
        <end position="647"/>
    </location>
</feature>
<name>A0A9D7SXQ1_9BACT</name>
<dbReference type="PANTHER" id="PTHR47245:SF2">
    <property type="entry name" value="PEPTIDYL-PROLYL CIS-TRANS ISOMERASE HP_0175-RELATED"/>
    <property type="match status" value="1"/>
</dbReference>
<evidence type="ECO:0000313" key="5">
    <source>
        <dbReference type="Proteomes" id="UP000808337"/>
    </source>
</evidence>
<evidence type="ECO:0000256" key="1">
    <source>
        <dbReference type="PROSITE-ProRule" id="PRU00278"/>
    </source>
</evidence>
<dbReference type="InterPro" id="IPR000297">
    <property type="entry name" value="PPIase_PpiC"/>
</dbReference>
<sequence>MRFSLIISLLTVIVSTSLFGQTKDPVLFTVDGQPVPASEFTYIYSKNNRDDADFSEASLREYLDLYTKFKLKVREAYAMGLDTVTSLKNELDGYRKQLAESYLNDKEVTDRLVHEAFDRMQEDIHVAHIFIRTNPNVSTDTMAGYTKIQMVYAKLQAGESWDDAVRHYSEDNGTKELSGDLGFITALLPSGFYNFETAAYSTPQGTYSMPIKTSIGYHIVKVIGKRPARGEMDVSHILIRVKADESNNLDAKSKIDVIYQEILKGGKFEDAARKSSEDKTTSERGGFIGTMIINQFEKPFEDAAFGLQADGDISAPIRTRLGWHIVKRVKKRPMLLFDAAKRKIETQVGRDERMVSAKQIMINRIKKDAGFIVDQTIYDQFLANIGDDLQTYRWQVPSIDEKPLLTIGKDIYTNIDFGNYIRNNARIRMGVAKGTPNKEIVDKIFSDYVGEKALSFEEHNLVNKYPEFKALMREYEEGILLFEATKINVWDKASKDTVGLIAFHKDHRSNYMWDERIEVATLTLDSATMDKMPMIKKWAAKKSLSVVASKAQKKKIPVQLSRRTYQKDETLPTGLTWVAGAKADLPDGKGIMRVERIIPPQAKSLEEARGYIIADYQDQLEKEWVASLQKKYPVKVDEKVLLSLVKK</sequence>
<comment type="caution">
    <text evidence="4">The sequence shown here is derived from an EMBL/GenBank/DDBJ whole genome shotgun (WGS) entry which is preliminary data.</text>
</comment>
<dbReference type="GO" id="GO:0003755">
    <property type="term" value="F:peptidyl-prolyl cis-trans isomerase activity"/>
    <property type="evidence" value="ECO:0007669"/>
    <property type="project" value="UniProtKB-KW"/>
</dbReference>
<dbReference type="Gene3D" id="3.10.50.40">
    <property type="match status" value="2"/>
</dbReference>